<dbReference type="AlphaFoldDB" id="A0A0V0R165"/>
<proteinExistence type="predicted"/>
<sequence length="211" mass="25675">MEKLKIQQPNKNQQAKEIFQSSDNQQQLNKQYEENQIEKQVQKPKQDYFRKIDPNEYQYNKILKMIEKLIEQSTQTLSYYNFKNYFDVESISFHQKEVLKTILKQVRLHIMGVLRKQINQLLEKQGVKNDMQIIQEIIYRRQILKEVQKENISDQNKDFNSILIDVYSEWLTEQKNKYSEYINNLPTCHINTEKNDEKENKKQQSDYKNKN</sequence>
<protein>
    <submittedName>
        <fullName evidence="2">Uncharacterized protein</fullName>
    </submittedName>
</protein>
<comment type="caution">
    <text evidence="2">The sequence shown here is derived from an EMBL/GenBank/DDBJ whole genome shotgun (WGS) entry which is preliminary data.</text>
</comment>
<evidence type="ECO:0000256" key="1">
    <source>
        <dbReference type="SAM" id="MobiDB-lite"/>
    </source>
</evidence>
<keyword evidence="3" id="KW-1185">Reference proteome</keyword>
<evidence type="ECO:0000313" key="2">
    <source>
        <dbReference type="EMBL" id="KRX07928.1"/>
    </source>
</evidence>
<dbReference type="Proteomes" id="UP000054937">
    <property type="component" value="Unassembled WGS sequence"/>
</dbReference>
<dbReference type="InParanoid" id="A0A0V0R165"/>
<name>A0A0V0R165_PSEPJ</name>
<organism evidence="2 3">
    <name type="scientific">Pseudocohnilembus persalinus</name>
    <name type="common">Ciliate</name>
    <dbReference type="NCBI Taxonomy" id="266149"/>
    <lineage>
        <taxon>Eukaryota</taxon>
        <taxon>Sar</taxon>
        <taxon>Alveolata</taxon>
        <taxon>Ciliophora</taxon>
        <taxon>Intramacronucleata</taxon>
        <taxon>Oligohymenophorea</taxon>
        <taxon>Scuticociliatia</taxon>
        <taxon>Philasterida</taxon>
        <taxon>Pseudocohnilembidae</taxon>
        <taxon>Pseudocohnilembus</taxon>
    </lineage>
</organism>
<evidence type="ECO:0000313" key="3">
    <source>
        <dbReference type="Proteomes" id="UP000054937"/>
    </source>
</evidence>
<reference evidence="2 3" key="1">
    <citation type="journal article" date="2015" name="Sci. Rep.">
        <title>Genome of the facultative scuticociliatosis pathogen Pseudocohnilembus persalinus provides insight into its virulence through horizontal gene transfer.</title>
        <authorList>
            <person name="Xiong J."/>
            <person name="Wang G."/>
            <person name="Cheng J."/>
            <person name="Tian M."/>
            <person name="Pan X."/>
            <person name="Warren A."/>
            <person name="Jiang C."/>
            <person name="Yuan D."/>
            <person name="Miao W."/>
        </authorList>
    </citation>
    <scope>NUCLEOTIDE SEQUENCE [LARGE SCALE GENOMIC DNA]</scope>
    <source>
        <strain evidence="2">36N120E</strain>
    </source>
</reference>
<gene>
    <name evidence="2" type="ORF">PPERSA_10316</name>
</gene>
<feature type="region of interest" description="Disordered" evidence="1">
    <location>
        <begin position="1"/>
        <end position="36"/>
    </location>
</feature>
<feature type="compositionally biased region" description="Polar residues" evidence="1">
    <location>
        <begin position="7"/>
        <end position="30"/>
    </location>
</feature>
<accession>A0A0V0R165</accession>
<dbReference type="EMBL" id="LDAU01000078">
    <property type="protein sequence ID" value="KRX07928.1"/>
    <property type="molecule type" value="Genomic_DNA"/>
</dbReference>